<evidence type="ECO:0000313" key="6">
    <source>
        <dbReference type="EMBL" id="ONF43643.1"/>
    </source>
</evidence>
<dbReference type="GO" id="GO:0009893">
    <property type="term" value="P:positive regulation of metabolic process"/>
    <property type="evidence" value="ECO:0007669"/>
    <property type="project" value="UniProtKB-ARBA"/>
</dbReference>
<dbReference type="SUPFAM" id="SSF46689">
    <property type="entry name" value="Homeodomain-like"/>
    <property type="match status" value="2"/>
</dbReference>
<evidence type="ECO:0000256" key="4">
    <source>
        <dbReference type="ARBA" id="ARBA00037345"/>
    </source>
</evidence>
<keyword evidence="2" id="KW-0238">DNA-binding</keyword>
<dbReference type="PANTHER" id="PTHR46796">
    <property type="entry name" value="HTH-TYPE TRANSCRIPTIONAL ACTIVATOR RHAS-RELATED"/>
    <property type="match status" value="1"/>
</dbReference>
<dbReference type="OrthoDB" id="5740883at2"/>
<dbReference type="RefSeq" id="WP_076725110.1">
    <property type="nucleotide sequence ID" value="NZ_MSCW01000007.1"/>
</dbReference>
<keyword evidence="1" id="KW-0805">Transcription regulation</keyword>
<comment type="function">
    <text evidence="4">Regulatory protein of the TOL plasmid xyl operons. XylS activates the xylXYZLTEGFJQKIH operon required for the degradation of toluene, m-xylene and p-xylene.</text>
</comment>
<evidence type="ECO:0000313" key="7">
    <source>
        <dbReference type="Proteomes" id="UP000189339"/>
    </source>
</evidence>
<evidence type="ECO:0000256" key="3">
    <source>
        <dbReference type="ARBA" id="ARBA00023163"/>
    </source>
</evidence>
<sequence>MPESTVKLEIRSYDSESKKHCHRYHQLVLPLAGELLLMVDHQEGAVVRQKAAVIPSGRDHGFAALVDNRFLVLDIPEQAAPDLERVPRFVELDPALLHYARFLETQVSLKATSGGSKRQMVLLLVQLLLERYGEKPDLDRRIAAARHFLDSHFQHRITLQDVATAAHLSVRQLNELFKRQVGMTPHQYLTELRMQQALQLLEQSRLSIQQIAERVGYSTLASFSTRFAQHFGKPPSHFRAIAQ</sequence>
<dbReference type="InterPro" id="IPR009057">
    <property type="entry name" value="Homeodomain-like_sf"/>
</dbReference>
<evidence type="ECO:0000256" key="1">
    <source>
        <dbReference type="ARBA" id="ARBA00023015"/>
    </source>
</evidence>
<dbReference type="Pfam" id="PF12833">
    <property type="entry name" value="HTH_18"/>
    <property type="match status" value="1"/>
</dbReference>
<dbReference type="STRING" id="135739.BTO32_12945"/>
<dbReference type="PANTHER" id="PTHR46796:SF10">
    <property type="entry name" value="TRANSCRIPTIONAL ACTIVATOR FEAR"/>
    <property type="match status" value="1"/>
</dbReference>
<dbReference type="InterPro" id="IPR011051">
    <property type="entry name" value="RmlC_Cupin_sf"/>
</dbReference>
<dbReference type="InterPro" id="IPR050204">
    <property type="entry name" value="AraC_XylS_family_regulators"/>
</dbReference>
<dbReference type="InterPro" id="IPR020449">
    <property type="entry name" value="Tscrpt_reg_AraC-type_HTH"/>
</dbReference>
<dbReference type="PROSITE" id="PS00041">
    <property type="entry name" value="HTH_ARAC_FAMILY_1"/>
    <property type="match status" value="1"/>
</dbReference>
<dbReference type="Proteomes" id="UP000189339">
    <property type="component" value="Unassembled WGS sequence"/>
</dbReference>
<dbReference type="SMART" id="SM00342">
    <property type="entry name" value="HTH_ARAC"/>
    <property type="match status" value="1"/>
</dbReference>
<protein>
    <submittedName>
        <fullName evidence="6">AraC family transcriptional regulator</fullName>
    </submittedName>
</protein>
<evidence type="ECO:0000259" key="5">
    <source>
        <dbReference type="PROSITE" id="PS01124"/>
    </source>
</evidence>
<keyword evidence="3" id="KW-0804">Transcription</keyword>
<proteinExistence type="predicted"/>
<evidence type="ECO:0000256" key="2">
    <source>
        <dbReference type="ARBA" id="ARBA00023125"/>
    </source>
</evidence>
<keyword evidence="7" id="KW-1185">Reference proteome</keyword>
<reference evidence="6 7" key="1">
    <citation type="submission" date="2016-12" db="EMBL/GenBank/DDBJ databases">
        <title>Marinobacter lutaoensis whole genome sequencing.</title>
        <authorList>
            <person name="Verma A."/>
            <person name="Krishnamurthi S."/>
        </authorList>
    </citation>
    <scope>NUCLEOTIDE SEQUENCE [LARGE SCALE GENOMIC DNA]</scope>
    <source>
        <strain evidence="6 7">T5054</strain>
    </source>
</reference>
<dbReference type="PROSITE" id="PS01124">
    <property type="entry name" value="HTH_ARAC_FAMILY_2"/>
    <property type="match status" value="1"/>
</dbReference>
<dbReference type="InterPro" id="IPR014710">
    <property type="entry name" value="RmlC-like_jellyroll"/>
</dbReference>
<name>A0A1V2DSP5_9GAMM</name>
<dbReference type="PRINTS" id="PR00032">
    <property type="entry name" value="HTHARAC"/>
</dbReference>
<feature type="domain" description="HTH araC/xylS-type" evidence="5">
    <location>
        <begin position="143"/>
        <end position="241"/>
    </location>
</feature>
<dbReference type="GO" id="GO:0003700">
    <property type="term" value="F:DNA-binding transcription factor activity"/>
    <property type="evidence" value="ECO:0007669"/>
    <property type="project" value="InterPro"/>
</dbReference>
<dbReference type="GO" id="GO:0043565">
    <property type="term" value="F:sequence-specific DNA binding"/>
    <property type="evidence" value="ECO:0007669"/>
    <property type="project" value="InterPro"/>
</dbReference>
<dbReference type="Gene3D" id="2.60.120.10">
    <property type="entry name" value="Jelly Rolls"/>
    <property type="match status" value="1"/>
</dbReference>
<dbReference type="SUPFAM" id="SSF51182">
    <property type="entry name" value="RmlC-like cupins"/>
    <property type="match status" value="1"/>
</dbReference>
<dbReference type="InterPro" id="IPR018062">
    <property type="entry name" value="HTH_AraC-typ_CS"/>
</dbReference>
<dbReference type="AlphaFoldDB" id="A0A1V2DSP5"/>
<comment type="caution">
    <text evidence="6">The sequence shown here is derived from an EMBL/GenBank/DDBJ whole genome shotgun (WGS) entry which is preliminary data.</text>
</comment>
<gene>
    <name evidence="6" type="ORF">BTO32_12945</name>
</gene>
<dbReference type="Gene3D" id="1.10.10.60">
    <property type="entry name" value="Homeodomain-like"/>
    <property type="match status" value="2"/>
</dbReference>
<organism evidence="6 7">
    <name type="scientific">Marinobacter lutaoensis</name>
    <dbReference type="NCBI Taxonomy" id="135739"/>
    <lineage>
        <taxon>Bacteria</taxon>
        <taxon>Pseudomonadati</taxon>
        <taxon>Pseudomonadota</taxon>
        <taxon>Gammaproteobacteria</taxon>
        <taxon>Pseudomonadales</taxon>
        <taxon>Marinobacteraceae</taxon>
        <taxon>Marinobacter</taxon>
    </lineage>
</organism>
<accession>A0A1V2DSP5</accession>
<dbReference type="EMBL" id="MSCW01000007">
    <property type="protein sequence ID" value="ONF43643.1"/>
    <property type="molecule type" value="Genomic_DNA"/>
</dbReference>
<dbReference type="InterPro" id="IPR018060">
    <property type="entry name" value="HTH_AraC"/>
</dbReference>